<dbReference type="Gene3D" id="3.50.50.60">
    <property type="entry name" value="FAD/NAD(P)-binding domain"/>
    <property type="match status" value="1"/>
</dbReference>
<dbReference type="EMBL" id="JBHRSF010000021">
    <property type="protein sequence ID" value="MFC2995310.1"/>
    <property type="molecule type" value="Genomic_DNA"/>
</dbReference>
<proteinExistence type="predicted"/>
<evidence type="ECO:0000256" key="2">
    <source>
        <dbReference type="ARBA" id="ARBA00023033"/>
    </source>
</evidence>
<evidence type="ECO:0000313" key="7">
    <source>
        <dbReference type="Proteomes" id="UP001595455"/>
    </source>
</evidence>
<dbReference type="Pfam" id="PF01494">
    <property type="entry name" value="FAD_binding_3"/>
    <property type="match status" value="1"/>
</dbReference>
<dbReference type="InterPro" id="IPR050493">
    <property type="entry name" value="FAD-dep_Monooxygenase_BioMet"/>
</dbReference>
<dbReference type="RefSeq" id="WP_107009338.1">
    <property type="nucleotide sequence ID" value="NZ_JBHRSF010000021.1"/>
</dbReference>
<dbReference type="PRINTS" id="PR00420">
    <property type="entry name" value="RNGMNOXGNASE"/>
</dbReference>
<dbReference type="SUPFAM" id="SSF51905">
    <property type="entry name" value="FAD/NAD(P)-binding domain"/>
    <property type="match status" value="1"/>
</dbReference>
<name>A0A371YM98_9GAMM</name>
<dbReference type="AlphaFoldDB" id="A0A371YM98"/>
<keyword evidence="1" id="KW-0560">Oxidoreductase</keyword>
<keyword evidence="7" id="KW-1185">Reference proteome</keyword>
<dbReference type="OrthoDB" id="9782160at2"/>
<dbReference type="GO" id="GO:0071949">
    <property type="term" value="F:FAD binding"/>
    <property type="evidence" value="ECO:0007669"/>
    <property type="project" value="InterPro"/>
</dbReference>
<dbReference type="InterPro" id="IPR002938">
    <property type="entry name" value="FAD-bd"/>
</dbReference>
<evidence type="ECO:0000313" key="4">
    <source>
        <dbReference type="EMBL" id="MFC2995310.1"/>
    </source>
</evidence>
<reference evidence="7" key="3">
    <citation type="journal article" date="2019" name="Int. J. Syst. Evol. Microbiol.">
        <title>The Global Catalogue of Microorganisms (GCM) 10K type strain sequencing project: providing services to taxonomists for standard genome sequencing and annotation.</title>
        <authorList>
            <consortium name="The Broad Institute Genomics Platform"/>
            <consortium name="The Broad Institute Genome Sequencing Center for Infectious Disease"/>
            <person name="Wu L."/>
            <person name="Ma J."/>
        </authorList>
    </citation>
    <scope>NUCLEOTIDE SEQUENCE [LARGE SCALE GENOMIC DNA]</scope>
    <source>
        <strain evidence="7">KCTC 62575</strain>
    </source>
</reference>
<evidence type="ECO:0000259" key="3">
    <source>
        <dbReference type="Pfam" id="PF01494"/>
    </source>
</evidence>
<organism evidence="5 6">
    <name type="scientific">Acinetobacter sichuanensis</name>
    <dbReference type="NCBI Taxonomy" id="2136183"/>
    <lineage>
        <taxon>Bacteria</taxon>
        <taxon>Pseudomonadati</taxon>
        <taxon>Pseudomonadota</taxon>
        <taxon>Gammaproteobacteria</taxon>
        <taxon>Moraxellales</taxon>
        <taxon>Moraxellaceae</taxon>
        <taxon>Acinetobacter</taxon>
    </lineage>
</organism>
<reference evidence="5 6" key="2">
    <citation type="submission" date="2018-08" db="EMBL/GenBank/DDBJ databases">
        <title>The draft genome of Acinetobacter sichuanensis strain WCHAc060041.</title>
        <authorList>
            <person name="Qin J."/>
            <person name="Feng Y."/>
            <person name="Zong Z."/>
        </authorList>
    </citation>
    <scope>NUCLEOTIDE SEQUENCE [LARGE SCALE GENOMIC DNA]</scope>
    <source>
        <strain evidence="5 6">WCHAc060041</strain>
    </source>
</reference>
<dbReference type="EMBL" id="PYIX02000031">
    <property type="protein sequence ID" value="RFC82581.1"/>
    <property type="molecule type" value="Genomic_DNA"/>
</dbReference>
<evidence type="ECO:0000313" key="5">
    <source>
        <dbReference type="EMBL" id="RFC82581.1"/>
    </source>
</evidence>
<evidence type="ECO:0000256" key="1">
    <source>
        <dbReference type="ARBA" id="ARBA00023002"/>
    </source>
</evidence>
<reference evidence="4" key="1">
    <citation type="journal article" date="2014" name="Int. J. Syst. Evol. Microbiol.">
        <title>Complete genome of a new Firmicutes species belonging to the dominant human colonic microbiota ('Ruminococcus bicirculans') reveals two chromosomes and a selective capacity to utilize plant glucans.</title>
        <authorList>
            <consortium name="NISC Comparative Sequencing Program"/>
            <person name="Wegmann U."/>
            <person name="Louis P."/>
            <person name="Goesmann A."/>
            <person name="Henrissat B."/>
            <person name="Duncan S.H."/>
            <person name="Flint H.J."/>
        </authorList>
    </citation>
    <scope>NUCLEOTIDE SEQUENCE</scope>
    <source>
        <strain evidence="4">KCTC 62575</strain>
    </source>
</reference>
<accession>A0A371YM98</accession>
<dbReference type="Proteomes" id="UP000240957">
    <property type="component" value="Unassembled WGS sequence"/>
</dbReference>
<dbReference type="GO" id="GO:0004497">
    <property type="term" value="F:monooxygenase activity"/>
    <property type="evidence" value="ECO:0007669"/>
    <property type="project" value="UniProtKB-KW"/>
</dbReference>
<keyword evidence="2 5" id="KW-0503">Monooxygenase</keyword>
<protein>
    <submittedName>
        <fullName evidence="5">6-hydroxynicotinate 3-monooxygenase</fullName>
    </submittedName>
    <submittedName>
        <fullName evidence="4">FAD-dependent oxidoreductase</fullName>
    </submittedName>
</protein>
<feature type="domain" description="FAD-binding" evidence="3">
    <location>
        <begin position="6"/>
        <end position="346"/>
    </location>
</feature>
<gene>
    <name evidence="4" type="ORF">ACFODO_08530</name>
    <name evidence="5" type="ORF">C9E89_015995</name>
</gene>
<dbReference type="PANTHER" id="PTHR13789">
    <property type="entry name" value="MONOOXYGENASE"/>
    <property type="match status" value="1"/>
</dbReference>
<dbReference type="SUPFAM" id="SSF54373">
    <property type="entry name" value="FAD-linked reductases, C-terminal domain"/>
    <property type="match status" value="1"/>
</dbReference>
<sequence length="380" mass="42572">MSHSKKIAVIGAGLGGAAMGILLQKAGFDVEVYEQAPAFSRLGAGIHIGPNIMKIFREMGLEHDLEEMGCHSEEWISRNGNTGEVQAQAKLTGYGAAYLTIHRGDMHARQIEALQQDKLHFDKRLSQVEQDEYGVTLTFADGTVTQADIVIGADGINSKIRETILGVEAPLYSGWVAHRAIISGEKLKQLKAKFDLDDCVKWWYEDRHIMAYSTTKERDEYYFVTGVPHPAWDFQGKSFVPCDKAELFETFKDFHPSILAMIEASDDVTKWPLNNRNPLPVWSNGRLVLLGDACHPMKPHMAQGAGMAIEDAAMLTRCLLEEGLENYEQAFSLYEQNRKERASQVQKVSNANTFLKEQEDPSWVYGFDVYAQPLHAEETA</sequence>
<dbReference type="InterPro" id="IPR036188">
    <property type="entry name" value="FAD/NAD-bd_sf"/>
</dbReference>
<dbReference type="PANTHER" id="PTHR13789:SF309">
    <property type="entry name" value="PUTATIVE (AFU_ORTHOLOGUE AFUA_6G14510)-RELATED"/>
    <property type="match status" value="1"/>
</dbReference>
<evidence type="ECO:0000313" key="6">
    <source>
        <dbReference type="Proteomes" id="UP000240957"/>
    </source>
</evidence>
<comment type="caution">
    <text evidence="5">The sequence shown here is derived from an EMBL/GenBank/DDBJ whole genome shotgun (WGS) entry which is preliminary data.</text>
</comment>
<reference evidence="4" key="4">
    <citation type="submission" date="2024-09" db="EMBL/GenBank/DDBJ databases">
        <authorList>
            <person name="Sun Q."/>
            <person name="Mori K."/>
        </authorList>
    </citation>
    <scope>NUCLEOTIDE SEQUENCE</scope>
    <source>
        <strain evidence="4">KCTC 62575</strain>
    </source>
</reference>
<dbReference type="Proteomes" id="UP001595455">
    <property type="component" value="Unassembled WGS sequence"/>
</dbReference>